<dbReference type="InterPro" id="IPR029063">
    <property type="entry name" value="SAM-dependent_MTases_sf"/>
</dbReference>
<dbReference type="Pfam" id="PF11968">
    <property type="entry name" value="Bmt2"/>
    <property type="match status" value="1"/>
</dbReference>
<organism evidence="5 6">
    <name type="scientific">Lachancea quebecensis</name>
    <dbReference type="NCBI Taxonomy" id="1654605"/>
    <lineage>
        <taxon>Eukaryota</taxon>
        <taxon>Fungi</taxon>
        <taxon>Dikarya</taxon>
        <taxon>Ascomycota</taxon>
        <taxon>Saccharomycotina</taxon>
        <taxon>Saccharomycetes</taxon>
        <taxon>Saccharomycetales</taxon>
        <taxon>Saccharomycetaceae</taxon>
        <taxon>Lachancea</taxon>
    </lineage>
</organism>
<dbReference type="Proteomes" id="UP000236544">
    <property type="component" value="Unassembled WGS sequence"/>
</dbReference>
<dbReference type="GO" id="GO:0016433">
    <property type="term" value="F:rRNA (adenine) methyltransferase activity"/>
    <property type="evidence" value="ECO:0007669"/>
    <property type="project" value="UniProtKB-UniRule"/>
</dbReference>
<dbReference type="GO" id="GO:0005730">
    <property type="term" value="C:nucleolus"/>
    <property type="evidence" value="ECO:0007669"/>
    <property type="project" value="UniProtKB-SubCell"/>
</dbReference>
<evidence type="ECO:0000256" key="2">
    <source>
        <dbReference type="ARBA" id="ARBA00022679"/>
    </source>
</evidence>
<reference evidence="6" key="1">
    <citation type="submission" date="2015-10" db="EMBL/GenBank/DDBJ databases">
        <authorList>
            <person name="Devillers H."/>
        </authorList>
    </citation>
    <scope>NUCLEOTIDE SEQUENCE [LARGE SCALE GENOMIC DNA]</scope>
</reference>
<evidence type="ECO:0000313" key="5">
    <source>
        <dbReference type="EMBL" id="CUS22628.1"/>
    </source>
</evidence>
<comment type="subcellular location">
    <subcellularLocation>
        <location evidence="4">Nucleus</location>
        <location evidence="4">Nucleolus</location>
    </subcellularLocation>
</comment>
<gene>
    <name evidence="4" type="primary">BMT2</name>
    <name evidence="5" type="ORF">LAQU0_S06e02344g</name>
</gene>
<protein>
    <recommendedName>
        <fullName evidence="4">25S rRNA adenine-N(1) methyltransferase</fullName>
        <ecNumber evidence="4">2.1.1.-</ecNumber>
    </recommendedName>
</protein>
<comment type="function">
    <text evidence="4">S-adenosyl-L-methionine-dependent methyltransferase that specifically methylates the N(1) position of an adenine present in helix 65 in 25S rRNA.</text>
</comment>
<feature type="binding site" evidence="4">
    <location>
        <position position="186"/>
    </location>
    <ligand>
        <name>S-adenosyl-L-methionine</name>
        <dbReference type="ChEBI" id="CHEBI:59789"/>
    </ligand>
</feature>
<keyword evidence="6" id="KW-1185">Reference proteome</keyword>
<comment type="similarity">
    <text evidence="4">Belongs to the BMT2 family.</text>
</comment>
<proteinExistence type="inferred from homology"/>
<keyword evidence="1 4" id="KW-0489">Methyltransferase</keyword>
<evidence type="ECO:0000256" key="1">
    <source>
        <dbReference type="ARBA" id="ARBA00022603"/>
    </source>
</evidence>
<dbReference type="PANTHER" id="PTHR21008">
    <property type="entry name" value="S-ADENOSYLMETHIONINE SENSOR UPSTREAM OF MTORC1-RELATED"/>
    <property type="match status" value="1"/>
</dbReference>
<evidence type="ECO:0000313" key="6">
    <source>
        <dbReference type="Proteomes" id="UP000236544"/>
    </source>
</evidence>
<dbReference type="SUPFAM" id="SSF53335">
    <property type="entry name" value="S-adenosyl-L-methionine-dependent methyltransferases"/>
    <property type="match status" value="1"/>
</dbReference>
<evidence type="ECO:0000256" key="3">
    <source>
        <dbReference type="ARBA" id="ARBA00022691"/>
    </source>
</evidence>
<evidence type="ECO:0000256" key="4">
    <source>
        <dbReference type="HAMAP-Rule" id="MF_03044"/>
    </source>
</evidence>
<dbReference type="AlphaFoldDB" id="A0A0P1KS68"/>
<dbReference type="PANTHER" id="PTHR21008:SF1">
    <property type="entry name" value="25S RRNA (ADENINE(2142)-N(1))-METHYLTRANSFERASE"/>
    <property type="match status" value="1"/>
</dbReference>
<dbReference type="EMBL" id="LN890530">
    <property type="protein sequence ID" value="CUS22628.1"/>
    <property type="molecule type" value="Genomic_DNA"/>
</dbReference>
<keyword evidence="3 4" id="KW-0949">S-adenosyl-L-methionine</keyword>
<keyword evidence="4" id="KW-0539">Nucleus</keyword>
<keyword evidence="2 4" id="KW-0808">Transferase</keyword>
<dbReference type="InterPro" id="IPR021867">
    <property type="entry name" value="Bmt2/SAMTOR"/>
</dbReference>
<feature type="binding site" evidence="4">
    <location>
        <position position="165"/>
    </location>
    <ligand>
        <name>S-adenosyl-L-methionine</name>
        <dbReference type="ChEBI" id="CHEBI:59789"/>
    </ligand>
</feature>
<dbReference type="HAMAP" id="MF_03044">
    <property type="entry name" value="BMT2"/>
    <property type="match status" value="1"/>
</dbReference>
<dbReference type="OrthoDB" id="5954793at2759"/>
<accession>A0A0P1KS68</accession>
<name>A0A0P1KS68_9SACH</name>
<dbReference type="EC" id="2.1.1.-" evidence="4"/>
<sequence length="332" mass="38085">MLSRKRKTVTGKLIVERPPAIKPAKARRIIRRFHLLINKRRIICNKINIKLLEADESANSRRISEKLRLDGAQSFYDEGWNTQNPSPEYEAQMLRVQRLDDHNQLLRILGYIMSEIHQRGGLKNYQLASSMGQDRNRGGDSSKILINWFKTIRTSGRQYRALEIGSLSAENAISTSGIFDPVTRIDLNSNDPAKILRQDFMKRPLPSSEAEKFDLISCSLVLNFVPTPQLRGAMLLRFQHFLRLDVEKTYVFLVLPLPCVSNSRYMSTELLCEIMECLGYKQSHTHESSKIIYMLFQRSIGSKAQKKHVAGGFSKKVLIRDKANMNNFSIAL</sequence>